<keyword evidence="4" id="KW-1185">Reference proteome</keyword>
<gene>
    <name evidence="3" type="ORF">ENH_00042080</name>
</gene>
<evidence type="ECO:0000313" key="4">
    <source>
        <dbReference type="Proteomes" id="UP000030754"/>
    </source>
</evidence>
<evidence type="ECO:0000256" key="1">
    <source>
        <dbReference type="ARBA" id="ARBA00022837"/>
    </source>
</evidence>
<dbReference type="AlphaFoldDB" id="U6N1I3"/>
<feature type="non-terminal residue" evidence="3">
    <location>
        <position position="106"/>
    </location>
</feature>
<dbReference type="Pfam" id="PF13499">
    <property type="entry name" value="EF-hand_7"/>
    <property type="match status" value="1"/>
</dbReference>
<dbReference type="GO" id="GO:0005509">
    <property type="term" value="F:calcium ion binding"/>
    <property type="evidence" value="ECO:0007669"/>
    <property type="project" value="InterPro"/>
</dbReference>
<sequence length="106" mass="12326">MQTGGSQERIYRKEQNFLSTKSKRSKLDKEILKEGFEGFSGVDVQLEFEKFATTDAQGNKSIKLNEIEKLLKSNKFTCVTSRDCKKLLREIDRNRDGQIDLKDFQE</sequence>
<proteinExistence type="predicted"/>
<dbReference type="SUPFAM" id="SSF47473">
    <property type="entry name" value="EF-hand"/>
    <property type="match status" value="1"/>
</dbReference>
<dbReference type="PROSITE" id="PS00018">
    <property type="entry name" value="EF_HAND_1"/>
    <property type="match status" value="1"/>
</dbReference>
<protein>
    <recommendedName>
        <fullName evidence="2">EF-hand domain-containing protein</fullName>
    </recommendedName>
</protein>
<reference evidence="3" key="2">
    <citation type="submission" date="2013-10" db="EMBL/GenBank/DDBJ databases">
        <authorList>
            <person name="Aslett M."/>
        </authorList>
    </citation>
    <scope>NUCLEOTIDE SEQUENCE [LARGE SCALE GENOMIC DNA]</scope>
    <source>
        <strain evidence="3">Houghton</strain>
    </source>
</reference>
<dbReference type="GeneID" id="25474365"/>
<organism evidence="3 4">
    <name type="scientific">Eimeria necatrix</name>
    <dbReference type="NCBI Taxonomy" id="51315"/>
    <lineage>
        <taxon>Eukaryota</taxon>
        <taxon>Sar</taxon>
        <taxon>Alveolata</taxon>
        <taxon>Apicomplexa</taxon>
        <taxon>Conoidasida</taxon>
        <taxon>Coccidia</taxon>
        <taxon>Eucoccidiorida</taxon>
        <taxon>Eimeriorina</taxon>
        <taxon>Eimeriidae</taxon>
        <taxon>Eimeria</taxon>
    </lineage>
</organism>
<dbReference type="Proteomes" id="UP000030754">
    <property type="component" value="Unassembled WGS sequence"/>
</dbReference>
<accession>U6N1I3</accession>
<evidence type="ECO:0000313" key="3">
    <source>
        <dbReference type="EMBL" id="CDJ67810.1"/>
    </source>
</evidence>
<dbReference type="InterPro" id="IPR011992">
    <property type="entry name" value="EF-hand-dom_pair"/>
</dbReference>
<evidence type="ECO:0000259" key="2">
    <source>
        <dbReference type="PROSITE" id="PS50222"/>
    </source>
</evidence>
<dbReference type="InterPro" id="IPR018247">
    <property type="entry name" value="EF_Hand_1_Ca_BS"/>
</dbReference>
<dbReference type="InterPro" id="IPR002048">
    <property type="entry name" value="EF_hand_dom"/>
</dbReference>
<dbReference type="RefSeq" id="XP_013436277.1">
    <property type="nucleotide sequence ID" value="XM_013580823.1"/>
</dbReference>
<keyword evidence="1" id="KW-0106">Calcium</keyword>
<reference evidence="3" key="1">
    <citation type="submission" date="2013-10" db="EMBL/GenBank/DDBJ databases">
        <title>Genomic analysis of the causative agents of coccidiosis in chickens.</title>
        <authorList>
            <person name="Reid A.J."/>
            <person name="Blake D."/>
            <person name="Billington K."/>
            <person name="Browne H."/>
            <person name="Dunn M."/>
            <person name="Hung S."/>
            <person name="Kawahara F."/>
            <person name="Miranda-Saavedra D."/>
            <person name="Mourier T."/>
            <person name="Nagra H."/>
            <person name="Otto T.D."/>
            <person name="Rawlings N."/>
            <person name="Sanchez A."/>
            <person name="Sanders M."/>
            <person name="Subramaniam C."/>
            <person name="Tay Y."/>
            <person name="Dear P."/>
            <person name="Doerig C."/>
            <person name="Gruber A."/>
            <person name="Parkinson J."/>
            <person name="Shirley M."/>
            <person name="Wan K.L."/>
            <person name="Berriman M."/>
            <person name="Tomley F."/>
            <person name="Pain A."/>
        </authorList>
    </citation>
    <scope>NUCLEOTIDE SEQUENCE [LARGE SCALE GENOMIC DNA]</scope>
    <source>
        <strain evidence="3">Houghton</strain>
    </source>
</reference>
<dbReference type="Gene3D" id="1.10.238.10">
    <property type="entry name" value="EF-hand"/>
    <property type="match status" value="1"/>
</dbReference>
<dbReference type="VEuPathDB" id="ToxoDB:ENH_00042080"/>
<dbReference type="EMBL" id="HG724874">
    <property type="protein sequence ID" value="CDJ67810.1"/>
    <property type="molecule type" value="Genomic_DNA"/>
</dbReference>
<dbReference type="PROSITE" id="PS50222">
    <property type="entry name" value="EF_HAND_2"/>
    <property type="match status" value="1"/>
</dbReference>
<name>U6N1I3_9EIME</name>
<feature type="domain" description="EF-hand" evidence="2">
    <location>
        <begin position="79"/>
        <end position="106"/>
    </location>
</feature>
<dbReference type="OrthoDB" id="26525at2759"/>